<dbReference type="Proteomes" id="UP000326780">
    <property type="component" value="Chromosome"/>
</dbReference>
<accession>A0A5Q0M6W5</accession>
<sequence length="160" mass="17372">MSIFESVRDLVVVNSDHHALKLSIALRDGPVGDVNKAYAGNAEAGHFYLYRNESVPGMVMETVFSPKHKDGITSVYQEHRIFESGSELLRKRAALVAALAAEYGLPHESIGIDDAARGRQMALTELSTGQLIDLLQDRARGGIVTMKTDNYATGVDKALA</sequence>
<dbReference type="AlphaFoldDB" id="A0A5Q0M6W5"/>
<dbReference type="EMBL" id="CP045644">
    <property type="protein sequence ID" value="QFZ84547.1"/>
    <property type="molecule type" value="Genomic_DNA"/>
</dbReference>
<dbReference type="RefSeq" id="WP_153283166.1">
    <property type="nucleotide sequence ID" value="NZ_CP045644.1"/>
</dbReference>
<organism evidence="1 2">
    <name type="scientific">Variovorax paradoxus</name>
    <dbReference type="NCBI Taxonomy" id="34073"/>
    <lineage>
        <taxon>Bacteria</taxon>
        <taxon>Pseudomonadati</taxon>
        <taxon>Pseudomonadota</taxon>
        <taxon>Betaproteobacteria</taxon>
        <taxon>Burkholderiales</taxon>
        <taxon>Comamonadaceae</taxon>
        <taxon>Variovorax</taxon>
    </lineage>
</organism>
<evidence type="ECO:0000313" key="2">
    <source>
        <dbReference type="Proteomes" id="UP000326780"/>
    </source>
</evidence>
<name>A0A5Q0M6W5_VARPD</name>
<reference evidence="1 2" key="1">
    <citation type="submission" date="2019-10" db="EMBL/GenBank/DDBJ databases">
        <title>Complete genome sequence of Variovorax paradoxus 5C-2.</title>
        <authorList>
            <person name="Gogoleva N.E."/>
            <person name="Balkin A.S."/>
        </authorList>
    </citation>
    <scope>NUCLEOTIDE SEQUENCE [LARGE SCALE GENOMIC DNA]</scope>
    <source>
        <strain evidence="1 2">5C-2</strain>
    </source>
</reference>
<evidence type="ECO:0000313" key="1">
    <source>
        <dbReference type="EMBL" id="QFZ84547.1"/>
    </source>
</evidence>
<protein>
    <submittedName>
        <fullName evidence="1">Uncharacterized protein</fullName>
    </submittedName>
</protein>
<proteinExistence type="predicted"/>
<gene>
    <name evidence="1" type="ORF">GFK26_18130</name>
</gene>